<reference evidence="1" key="1">
    <citation type="submission" date="2020-05" db="EMBL/GenBank/DDBJ databases">
        <title>Large-scale comparative analyses of tick genomes elucidate their genetic diversity and vector capacities.</title>
        <authorList>
            <person name="Jia N."/>
            <person name="Wang J."/>
            <person name="Shi W."/>
            <person name="Du L."/>
            <person name="Sun Y."/>
            <person name="Zhan W."/>
            <person name="Jiang J."/>
            <person name="Wang Q."/>
            <person name="Zhang B."/>
            <person name="Ji P."/>
            <person name="Sakyi L.B."/>
            <person name="Cui X."/>
            <person name="Yuan T."/>
            <person name="Jiang B."/>
            <person name="Yang W."/>
            <person name="Lam T.T.-Y."/>
            <person name="Chang Q."/>
            <person name="Ding S."/>
            <person name="Wang X."/>
            <person name="Zhu J."/>
            <person name="Ruan X."/>
            <person name="Zhao L."/>
            <person name="Wei J."/>
            <person name="Que T."/>
            <person name="Du C."/>
            <person name="Cheng J."/>
            <person name="Dai P."/>
            <person name="Han X."/>
            <person name="Huang E."/>
            <person name="Gao Y."/>
            <person name="Liu J."/>
            <person name="Shao H."/>
            <person name="Ye R."/>
            <person name="Li L."/>
            <person name="Wei W."/>
            <person name="Wang X."/>
            <person name="Wang C."/>
            <person name="Yang T."/>
            <person name="Huo Q."/>
            <person name="Li W."/>
            <person name="Guo W."/>
            <person name="Chen H."/>
            <person name="Zhou L."/>
            <person name="Ni X."/>
            <person name="Tian J."/>
            <person name="Zhou Y."/>
            <person name="Sheng Y."/>
            <person name="Liu T."/>
            <person name="Pan Y."/>
            <person name="Xia L."/>
            <person name="Li J."/>
            <person name="Zhao F."/>
            <person name="Cao W."/>
        </authorList>
    </citation>
    <scope>NUCLEOTIDE SEQUENCE</scope>
    <source>
        <strain evidence="1">Dsil-2018</strain>
    </source>
</reference>
<sequence length="270" mass="30485">MMNTYEELAAATLMAQRERLNATPQGRSVLTRLRYPLTPQFCGDETTLMPPDLRARIHVNPTPRHMNPHFHVKRRQARAAILRKRQDDADTYFTDARLCPRVAQRQRTEVDDAFEELTEEEFWQHFRLSKQTVHSLCDELDPVIGCQRASGLSTERKVCNAELRILVVVLWLPGSCHDSWVWQHNSLRARLAAQLQPGEYLLGAQLRLVPGSAPSPGCPPEPLLSSAATASFVAPLVPRDGLFLEVADAVKALEFFDEGSELNTAQVLYF</sequence>
<evidence type="ECO:0000313" key="1">
    <source>
        <dbReference type="EMBL" id="KAH7978121.1"/>
    </source>
</evidence>
<protein>
    <submittedName>
        <fullName evidence="1">Uncharacterized protein</fullName>
    </submittedName>
</protein>
<name>A0ACB8DUU2_DERSI</name>
<keyword evidence="2" id="KW-1185">Reference proteome</keyword>
<comment type="caution">
    <text evidence="1">The sequence shown here is derived from an EMBL/GenBank/DDBJ whole genome shotgun (WGS) entry which is preliminary data.</text>
</comment>
<proteinExistence type="predicted"/>
<accession>A0ACB8DUU2</accession>
<dbReference type="EMBL" id="CM023470">
    <property type="protein sequence ID" value="KAH7978121.1"/>
    <property type="molecule type" value="Genomic_DNA"/>
</dbReference>
<organism evidence="1 2">
    <name type="scientific">Dermacentor silvarum</name>
    <name type="common">Tick</name>
    <dbReference type="NCBI Taxonomy" id="543639"/>
    <lineage>
        <taxon>Eukaryota</taxon>
        <taxon>Metazoa</taxon>
        <taxon>Ecdysozoa</taxon>
        <taxon>Arthropoda</taxon>
        <taxon>Chelicerata</taxon>
        <taxon>Arachnida</taxon>
        <taxon>Acari</taxon>
        <taxon>Parasitiformes</taxon>
        <taxon>Ixodida</taxon>
        <taxon>Ixodoidea</taxon>
        <taxon>Ixodidae</taxon>
        <taxon>Rhipicephalinae</taxon>
        <taxon>Dermacentor</taxon>
    </lineage>
</organism>
<evidence type="ECO:0000313" key="2">
    <source>
        <dbReference type="Proteomes" id="UP000821865"/>
    </source>
</evidence>
<gene>
    <name evidence="1" type="ORF">HPB49_004501</name>
</gene>
<dbReference type="Proteomes" id="UP000821865">
    <property type="component" value="Chromosome 1"/>
</dbReference>